<dbReference type="AlphaFoldDB" id="A0A7X4GLB8"/>
<evidence type="ECO:0000313" key="1">
    <source>
        <dbReference type="EMBL" id="MYM65610.1"/>
    </source>
</evidence>
<comment type="caution">
    <text evidence="1">The sequence shown here is derived from an EMBL/GenBank/DDBJ whole genome shotgun (WGS) entry which is preliminary data.</text>
</comment>
<dbReference type="Proteomes" id="UP000450012">
    <property type="component" value="Unassembled WGS sequence"/>
</dbReference>
<dbReference type="RefSeq" id="WP_161012204.1">
    <property type="nucleotide sequence ID" value="NZ_WWCK01000001.1"/>
</dbReference>
<reference evidence="1 2" key="1">
    <citation type="submission" date="2019-12" db="EMBL/GenBank/DDBJ databases">
        <title>Novel species isolated from a subtropical stream in China.</title>
        <authorList>
            <person name="Lu H."/>
        </authorList>
    </citation>
    <scope>NUCLEOTIDE SEQUENCE [LARGE SCALE GENOMIC DNA]</scope>
    <source>
        <strain evidence="1 2">FT55W</strain>
    </source>
</reference>
<name>A0A7X4GLB8_9BURK</name>
<dbReference type="EMBL" id="WWCK01000001">
    <property type="protein sequence ID" value="MYM65610.1"/>
    <property type="molecule type" value="Genomic_DNA"/>
</dbReference>
<sequence>MSKLSEKSKVRAAKLGQIIAMNRAKELPLRSIKLPAVGNDSFTLEEARAAVQAVMLRSRKE</sequence>
<protein>
    <submittedName>
        <fullName evidence="1">Uncharacterized protein</fullName>
    </submittedName>
</protein>
<keyword evidence="2" id="KW-1185">Reference proteome</keyword>
<gene>
    <name evidence="1" type="ORF">GTP45_02020</name>
</gene>
<proteinExistence type="predicted"/>
<organism evidence="1 2">
    <name type="scientific">Duganella rivi</name>
    <dbReference type="NCBI Taxonomy" id="2666083"/>
    <lineage>
        <taxon>Bacteria</taxon>
        <taxon>Pseudomonadati</taxon>
        <taxon>Pseudomonadota</taxon>
        <taxon>Betaproteobacteria</taxon>
        <taxon>Burkholderiales</taxon>
        <taxon>Oxalobacteraceae</taxon>
        <taxon>Telluria group</taxon>
        <taxon>Duganella</taxon>
    </lineage>
</organism>
<accession>A0A7X4GLB8</accession>
<evidence type="ECO:0000313" key="2">
    <source>
        <dbReference type="Proteomes" id="UP000450012"/>
    </source>
</evidence>